<dbReference type="KEGG" id="vda:VDAG_08116"/>
<accession>G2XD84</accession>
<dbReference type="GeneID" id="20709579"/>
<dbReference type="EMBL" id="DS572713">
    <property type="protein sequence ID" value="EGY16952.1"/>
    <property type="molecule type" value="Genomic_DNA"/>
</dbReference>
<dbReference type="RefSeq" id="XP_009655788.1">
    <property type="nucleotide sequence ID" value="XM_009657493.1"/>
</dbReference>
<evidence type="ECO:0000313" key="1">
    <source>
        <dbReference type="EMBL" id="EGY16952.1"/>
    </source>
</evidence>
<dbReference type="Proteomes" id="UP000001611">
    <property type="component" value="Chromosome 6"/>
</dbReference>
<protein>
    <submittedName>
        <fullName evidence="1">Uncharacterized protein</fullName>
    </submittedName>
</protein>
<dbReference type="HOGENOM" id="CLU_1797922_0_0_1"/>
<name>G2XD84_VERDV</name>
<gene>
    <name evidence="1" type="ORF">VDAG_08116</name>
</gene>
<sequence>MSLSLLSAASSLPGLGRGLTVLKTDAALWPPCDRDLRYPRRVEALLGLHGPPTIASVFAANDHQWSKLGPANGADFRRDRCSLFNIHYECTGKKRHFNSSYIGLDRAHEKAVNGEMAFEFSLGPPSPYSFSVASPLLERPLSEP</sequence>
<reference evidence="1 2" key="1">
    <citation type="submission" date="2008-03" db="EMBL/GenBank/DDBJ databases">
        <title>The Genome Sequence of Verticillium dahliae VdLs.17.</title>
        <authorList>
            <consortium name="The Broad Institute Genome Sequencing Platform"/>
            <person name="Ma L.-J.J."/>
            <person name="Klosterman S.J."/>
            <person name="Subbarao K."/>
            <person name="Dobinson K."/>
            <person name="Veronese P."/>
            <person name="Kang S."/>
            <person name="Gold S.E."/>
            <person name="Young S."/>
            <person name="Jaffe D."/>
            <person name="Gnerre S."/>
            <person name="Berlin A."/>
            <person name="Heiman D."/>
            <person name="Hepburn T."/>
            <person name="Sykes S."/>
            <person name="Alvarado L."/>
            <person name="Kodira C.D."/>
            <person name="Lander E."/>
            <person name="Galagan J."/>
            <person name="Nusbaum C."/>
            <person name="Birren B."/>
        </authorList>
    </citation>
    <scope>NUCLEOTIDE SEQUENCE [LARGE SCALE GENOMIC DNA]</scope>
    <source>
        <strain evidence="2">VdLs.17 / ATCC MYA-4575 / FGSC 10137</strain>
    </source>
</reference>
<organism evidence="1 2">
    <name type="scientific">Verticillium dahliae (strain VdLs.17 / ATCC MYA-4575 / FGSC 10137)</name>
    <name type="common">Verticillium wilt</name>
    <dbReference type="NCBI Taxonomy" id="498257"/>
    <lineage>
        <taxon>Eukaryota</taxon>
        <taxon>Fungi</taxon>
        <taxon>Dikarya</taxon>
        <taxon>Ascomycota</taxon>
        <taxon>Pezizomycotina</taxon>
        <taxon>Sordariomycetes</taxon>
        <taxon>Hypocreomycetidae</taxon>
        <taxon>Glomerellales</taxon>
        <taxon>Plectosphaerellaceae</taxon>
        <taxon>Verticillium</taxon>
    </lineage>
</organism>
<proteinExistence type="predicted"/>
<dbReference type="AlphaFoldDB" id="G2XD84"/>
<keyword evidence="2" id="KW-1185">Reference proteome</keyword>
<evidence type="ECO:0000313" key="2">
    <source>
        <dbReference type="Proteomes" id="UP000001611"/>
    </source>
</evidence>
<dbReference type="InParanoid" id="G2XD84"/>